<evidence type="ECO:0000256" key="5">
    <source>
        <dbReference type="ARBA" id="ARBA00022691"/>
    </source>
</evidence>
<comment type="caution">
    <text evidence="7">The sequence shown here is derived from an EMBL/GenBank/DDBJ whole genome shotgun (WGS) entry which is preliminary data.</text>
</comment>
<accession>A0A2M7EJ38</accession>
<feature type="binding site" evidence="6">
    <location>
        <position position="100"/>
    </location>
    <ligand>
        <name>S-adenosyl-L-methionine</name>
        <dbReference type="ChEBI" id="CHEBI:59789"/>
    </ligand>
</feature>
<comment type="catalytic activity">
    <reaction evidence="6">
        <text>cytidine(1402) in 16S rRNA + S-adenosyl-L-methionine = N(4)-methylcytidine(1402) in 16S rRNA + S-adenosyl-L-homocysteine + H(+)</text>
        <dbReference type="Rhea" id="RHEA:42928"/>
        <dbReference type="Rhea" id="RHEA-COMP:10286"/>
        <dbReference type="Rhea" id="RHEA-COMP:10287"/>
        <dbReference type="ChEBI" id="CHEBI:15378"/>
        <dbReference type="ChEBI" id="CHEBI:57856"/>
        <dbReference type="ChEBI" id="CHEBI:59789"/>
        <dbReference type="ChEBI" id="CHEBI:74506"/>
        <dbReference type="ChEBI" id="CHEBI:82748"/>
        <dbReference type="EC" id="2.1.1.199"/>
    </reaction>
</comment>
<evidence type="ECO:0000256" key="4">
    <source>
        <dbReference type="ARBA" id="ARBA00022679"/>
    </source>
</evidence>
<keyword evidence="3 6" id="KW-0489">Methyltransferase</keyword>
<dbReference type="Gene3D" id="1.10.150.170">
    <property type="entry name" value="Putative methyltransferase TM0872, insert domain"/>
    <property type="match status" value="1"/>
</dbReference>
<dbReference type="Gene3D" id="3.40.50.150">
    <property type="entry name" value="Vaccinia Virus protein VP39"/>
    <property type="match status" value="1"/>
</dbReference>
<dbReference type="GO" id="GO:0071424">
    <property type="term" value="F:rRNA (cytosine-N4-)-methyltransferase activity"/>
    <property type="evidence" value="ECO:0007669"/>
    <property type="project" value="UniProtKB-UniRule"/>
</dbReference>
<sequence length="276" mass="30531">MHTPVLLKEVVELLEAGPDKKIIDTTFGEGGHSKALLAAGANVLAIDRDITQISNFKLQISKGSLILKQGNFRDIVAIAKAADFAPVDGILFDLGLSYEQLKTGGKGLSYKNMNEPLDMRLDDSCVTTAEQILRQYTEKNLAHMFMHNAEEILAAPLAKHILIQRVGQEQLTVGWLVGVVNSVAKSNPRPTLTRVFQALRVEVNNEFENLEQALKGALSLLGPKGKVAVISFHSLEDRIVKRFIREHGYIQIGKKPIFGDKGLRFERSAVLRVFHV</sequence>
<dbReference type="EC" id="2.1.1.199" evidence="6"/>
<evidence type="ECO:0000256" key="3">
    <source>
        <dbReference type="ARBA" id="ARBA00022603"/>
    </source>
</evidence>
<feature type="binding site" evidence="6">
    <location>
        <begin position="30"/>
        <end position="32"/>
    </location>
    <ligand>
        <name>S-adenosyl-L-methionine</name>
        <dbReference type="ChEBI" id="CHEBI:59789"/>
    </ligand>
</feature>
<dbReference type="NCBIfam" id="TIGR00006">
    <property type="entry name" value="16S rRNA (cytosine(1402)-N(4))-methyltransferase RsmH"/>
    <property type="match status" value="1"/>
</dbReference>
<keyword evidence="4 6" id="KW-0808">Transferase</keyword>
<name>A0A2M7EJ38_9BACT</name>
<dbReference type="SUPFAM" id="SSF81799">
    <property type="entry name" value="Putative methyltransferase TM0872, insert domain"/>
    <property type="match status" value="1"/>
</dbReference>
<dbReference type="HAMAP" id="MF_01007">
    <property type="entry name" value="16SrRNA_methyltr_H"/>
    <property type="match status" value="1"/>
</dbReference>
<evidence type="ECO:0000256" key="6">
    <source>
        <dbReference type="HAMAP-Rule" id="MF_01007"/>
    </source>
</evidence>
<feature type="binding site" evidence="6">
    <location>
        <position position="93"/>
    </location>
    <ligand>
        <name>S-adenosyl-L-methionine</name>
        <dbReference type="ChEBI" id="CHEBI:59789"/>
    </ligand>
</feature>
<dbReference type="GO" id="GO:0005737">
    <property type="term" value="C:cytoplasm"/>
    <property type="evidence" value="ECO:0007669"/>
    <property type="project" value="UniProtKB-SubCell"/>
</dbReference>
<proteinExistence type="inferred from homology"/>
<feature type="binding site" evidence="6">
    <location>
        <position position="47"/>
    </location>
    <ligand>
        <name>S-adenosyl-L-methionine</name>
        <dbReference type="ChEBI" id="CHEBI:59789"/>
    </ligand>
</feature>
<dbReference type="PANTHER" id="PTHR11265:SF0">
    <property type="entry name" value="12S RRNA N4-METHYLCYTIDINE METHYLTRANSFERASE"/>
    <property type="match status" value="1"/>
</dbReference>
<protein>
    <recommendedName>
        <fullName evidence="6">Ribosomal RNA small subunit methyltransferase H</fullName>
        <ecNumber evidence="6">2.1.1.199</ecNumber>
    </recommendedName>
    <alternativeName>
        <fullName evidence="6">16S rRNA m(4)C1402 methyltransferase</fullName>
    </alternativeName>
    <alternativeName>
        <fullName evidence="6">rRNA (cytosine-N(4)-)-methyltransferase RsmH</fullName>
    </alternativeName>
</protein>
<keyword evidence="5 6" id="KW-0949">S-adenosyl-L-methionine</keyword>
<dbReference type="Pfam" id="PF01795">
    <property type="entry name" value="Methyltransf_5"/>
    <property type="match status" value="1"/>
</dbReference>
<dbReference type="GO" id="GO:0070475">
    <property type="term" value="P:rRNA base methylation"/>
    <property type="evidence" value="ECO:0007669"/>
    <property type="project" value="UniProtKB-UniRule"/>
</dbReference>
<dbReference type="SUPFAM" id="SSF53335">
    <property type="entry name" value="S-adenosyl-L-methionine-dependent methyltransferases"/>
    <property type="match status" value="1"/>
</dbReference>
<evidence type="ECO:0000313" key="8">
    <source>
        <dbReference type="Proteomes" id="UP000228762"/>
    </source>
</evidence>
<dbReference type="InterPro" id="IPR023397">
    <property type="entry name" value="SAM-dep_MeTrfase_MraW_recog"/>
</dbReference>
<keyword evidence="2 6" id="KW-0698">rRNA processing</keyword>
<evidence type="ECO:0000313" key="7">
    <source>
        <dbReference type="EMBL" id="PIV70579.1"/>
    </source>
</evidence>
<dbReference type="InterPro" id="IPR002903">
    <property type="entry name" value="RsmH"/>
</dbReference>
<dbReference type="AlphaFoldDB" id="A0A2M7EJ38"/>
<comment type="similarity">
    <text evidence="1 6">Belongs to the methyltransferase superfamily. RsmH family.</text>
</comment>
<dbReference type="InterPro" id="IPR029063">
    <property type="entry name" value="SAM-dependent_MTases_sf"/>
</dbReference>
<reference evidence="8" key="1">
    <citation type="submission" date="2017-09" db="EMBL/GenBank/DDBJ databases">
        <title>Depth-based differentiation of microbial function through sediment-hosted aquifers and enrichment of novel symbionts in the deep terrestrial subsurface.</title>
        <authorList>
            <person name="Probst A.J."/>
            <person name="Ladd B."/>
            <person name="Jarett J.K."/>
            <person name="Geller-Mcgrath D.E."/>
            <person name="Sieber C.M.K."/>
            <person name="Emerson J.B."/>
            <person name="Anantharaman K."/>
            <person name="Thomas B.C."/>
            <person name="Malmstrom R."/>
            <person name="Stieglmeier M."/>
            <person name="Klingl A."/>
            <person name="Woyke T."/>
            <person name="Ryan C.M."/>
            <person name="Banfield J.F."/>
        </authorList>
    </citation>
    <scope>NUCLEOTIDE SEQUENCE [LARGE SCALE GENOMIC DNA]</scope>
</reference>
<organism evidence="7 8">
    <name type="scientific">Candidatus Roizmanbacteria bacterium CG17_big_fil_post_rev_8_21_14_2_50_39_7</name>
    <dbReference type="NCBI Taxonomy" id="1974858"/>
    <lineage>
        <taxon>Bacteria</taxon>
        <taxon>Candidatus Roizmaniibacteriota</taxon>
    </lineage>
</organism>
<dbReference type="PANTHER" id="PTHR11265">
    <property type="entry name" value="S-ADENOSYL-METHYLTRANSFERASE MRAW"/>
    <property type="match status" value="1"/>
</dbReference>
<evidence type="ECO:0000256" key="2">
    <source>
        <dbReference type="ARBA" id="ARBA00022552"/>
    </source>
</evidence>
<dbReference type="PIRSF" id="PIRSF004486">
    <property type="entry name" value="MraW"/>
    <property type="match status" value="1"/>
</dbReference>
<gene>
    <name evidence="7" type="primary">mraW</name>
    <name evidence="6" type="synonym">rsmH</name>
    <name evidence="7" type="ORF">COW57_04585</name>
</gene>
<keyword evidence="6" id="KW-0963">Cytoplasm</keyword>
<comment type="subcellular location">
    <subcellularLocation>
        <location evidence="6">Cytoplasm</location>
    </subcellularLocation>
</comment>
<dbReference type="Proteomes" id="UP000228762">
    <property type="component" value="Unassembled WGS sequence"/>
</dbReference>
<evidence type="ECO:0000256" key="1">
    <source>
        <dbReference type="ARBA" id="ARBA00010396"/>
    </source>
</evidence>
<dbReference type="EMBL" id="PFEV01000212">
    <property type="protein sequence ID" value="PIV70579.1"/>
    <property type="molecule type" value="Genomic_DNA"/>
</dbReference>
<feature type="binding site" evidence="6">
    <location>
        <position position="72"/>
    </location>
    <ligand>
        <name>S-adenosyl-L-methionine</name>
        <dbReference type="ChEBI" id="CHEBI:59789"/>
    </ligand>
</feature>
<comment type="function">
    <text evidence="6">Specifically methylates the N4 position of cytidine in position 1402 (C1402) of 16S rRNA.</text>
</comment>